<evidence type="ECO:0000313" key="4">
    <source>
        <dbReference type="Proteomes" id="UP000230423"/>
    </source>
</evidence>
<evidence type="ECO:0000256" key="1">
    <source>
        <dbReference type="SAM" id="Coils"/>
    </source>
</evidence>
<dbReference type="OrthoDB" id="5846282at2759"/>
<protein>
    <recommendedName>
        <fullName evidence="2">POP1 C-terminal domain-containing protein</fullName>
    </recommendedName>
</protein>
<sequence>MLLAELMAAHTEALIAVELQCIARGKPRRYGLVCLPTKEDLDKIRNRHKNGPVRIEQEPRGFHVKTEMDAMEFEQPGPVKADVWKDVVSLDAASREKPIPLKDLFPDNKVVDRTLKRKLVNRKKKESAKRRRQCREERLRELNDEKEEKEKVPYRESANRLVIGRIVRGDFSFYTACGRALSYIPLCALEDVRSSGGIVLLRNSTSKYYHPAKLNILNCLLEI</sequence>
<name>A0A2G9TVN8_TELCI</name>
<keyword evidence="4" id="KW-1185">Reference proteome</keyword>
<proteinExistence type="predicted"/>
<organism evidence="3 4">
    <name type="scientific">Teladorsagia circumcincta</name>
    <name type="common">Brown stomach worm</name>
    <name type="synonym">Ostertagia circumcincta</name>
    <dbReference type="NCBI Taxonomy" id="45464"/>
    <lineage>
        <taxon>Eukaryota</taxon>
        <taxon>Metazoa</taxon>
        <taxon>Ecdysozoa</taxon>
        <taxon>Nematoda</taxon>
        <taxon>Chromadorea</taxon>
        <taxon>Rhabditida</taxon>
        <taxon>Rhabditina</taxon>
        <taxon>Rhabditomorpha</taxon>
        <taxon>Strongyloidea</taxon>
        <taxon>Trichostrongylidae</taxon>
        <taxon>Teladorsagia</taxon>
    </lineage>
</organism>
<evidence type="ECO:0000259" key="2">
    <source>
        <dbReference type="Pfam" id="PF22770"/>
    </source>
</evidence>
<dbReference type="PANTHER" id="PTHR22731">
    <property type="entry name" value="RIBONUCLEASES P/MRP PROTEIN SUBUNIT POP1"/>
    <property type="match status" value="1"/>
</dbReference>
<dbReference type="PANTHER" id="PTHR22731:SF3">
    <property type="entry name" value="RIBONUCLEASES P_MRP PROTEIN SUBUNIT POP1"/>
    <property type="match status" value="1"/>
</dbReference>
<dbReference type="EMBL" id="KZ352580">
    <property type="protein sequence ID" value="PIO62091.1"/>
    <property type="molecule type" value="Genomic_DNA"/>
</dbReference>
<dbReference type="GO" id="GO:0005655">
    <property type="term" value="C:nucleolar ribonuclease P complex"/>
    <property type="evidence" value="ECO:0007669"/>
    <property type="project" value="InterPro"/>
</dbReference>
<feature type="domain" description="POP1 C-terminal" evidence="2">
    <location>
        <begin position="13"/>
        <end position="217"/>
    </location>
</feature>
<dbReference type="AlphaFoldDB" id="A0A2G9TVN8"/>
<dbReference type="Pfam" id="PF22770">
    <property type="entry name" value="POP1_C"/>
    <property type="match status" value="1"/>
</dbReference>
<dbReference type="GO" id="GO:0001682">
    <property type="term" value="P:tRNA 5'-leader removal"/>
    <property type="evidence" value="ECO:0007669"/>
    <property type="project" value="InterPro"/>
</dbReference>
<dbReference type="InterPro" id="IPR055079">
    <property type="entry name" value="POP1_C"/>
</dbReference>
<reference evidence="3 4" key="1">
    <citation type="submission" date="2015-09" db="EMBL/GenBank/DDBJ databases">
        <title>Draft genome of the parasitic nematode Teladorsagia circumcincta isolate WARC Sus (inbred).</title>
        <authorList>
            <person name="Mitreva M."/>
        </authorList>
    </citation>
    <scope>NUCLEOTIDE SEQUENCE [LARGE SCALE GENOMIC DNA]</scope>
    <source>
        <strain evidence="3 4">S</strain>
    </source>
</reference>
<evidence type="ECO:0000313" key="3">
    <source>
        <dbReference type="EMBL" id="PIO62091.1"/>
    </source>
</evidence>
<feature type="coiled-coil region" evidence="1">
    <location>
        <begin position="125"/>
        <end position="152"/>
    </location>
</feature>
<gene>
    <name evidence="3" type="ORF">TELCIR_16366</name>
</gene>
<dbReference type="Proteomes" id="UP000230423">
    <property type="component" value="Unassembled WGS sequence"/>
</dbReference>
<accession>A0A2G9TVN8</accession>
<dbReference type="GO" id="GO:0000172">
    <property type="term" value="C:ribonuclease MRP complex"/>
    <property type="evidence" value="ECO:0007669"/>
    <property type="project" value="InterPro"/>
</dbReference>
<dbReference type="InterPro" id="IPR039182">
    <property type="entry name" value="Pop1"/>
</dbReference>
<keyword evidence="1" id="KW-0175">Coiled coil</keyword>